<dbReference type="Proteomes" id="UP000198959">
    <property type="component" value="Unassembled WGS sequence"/>
</dbReference>
<dbReference type="AlphaFoldDB" id="A0A1C6T2A0"/>
<name>A0A1C6T2A0_9ACTN</name>
<evidence type="ECO:0000313" key="2">
    <source>
        <dbReference type="EMBL" id="SCL35495.1"/>
    </source>
</evidence>
<dbReference type="EMBL" id="FMHW01000002">
    <property type="protein sequence ID" value="SCL35495.1"/>
    <property type="molecule type" value="Genomic_DNA"/>
</dbReference>
<reference evidence="3" key="1">
    <citation type="submission" date="2016-06" db="EMBL/GenBank/DDBJ databases">
        <authorList>
            <person name="Varghese N."/>
            <person name="Submissions Spin"/>
        </authorList>
    </citation>
    <scope>NUCLEOTIDE SEQUENCE [LARGE SCALE GENOMIC DNA]</scope>
    <source>
        <strain evidence="3">DSM 43817</strain>
    </source>
</reference>
<dbReference type="RefSeq" id="WP_091646745.1">
    <property type="nucleotide sequence ID" value="NZ_FMHW01000002.1"/>
</dbReference>
<sequence>MGNNVASRLLLLVIAILAASLVGTIAGWVTSVIEQSFGKALLVGGGAFGATLALFIATFNFVTRGDA</sequence>
<feature type="transmembrane region" description="Helical" evidence="1">
    <location>
        <begin position="9"/>
        <end position="29"/>
    </location>
</feature>
<evidence type="ECO:0000256" key="1">
    <source>
        <dbReference type="SAM" id="Phobius"/>
    </source>
</evidence>
<accession>A0A1C6T2A0</accession>
<gene>
    <name evidence="2" type="ORF">GA0074692_4107</name>
</gene>
<protein>
    <submittedName>
        <fullName evidence="2">Uncharacterized protein</fullName>
    </submittedName>
</protein>
<organism evidence="2 3">
    <name type="scientific">Micromonospora pallida</name>
    <dbReference type="NCBI Taxonomy" id="145854"/>
    <lineage>
        <taxon>Bacteria</taxon>
        <taxon>Bacillati</taxon>
        <taxon>Actinomycetota</taxon>
        <taxon>Actinomycetes</taxon>
        <taxon>Micromonosporales</taxon>
        <taxon>Micromonosporaceae</taxon>
        <taxon>Micromonospora</taxon>
    </lineage>
</organism>
<proteinExistence type="predicted"/>
<keyword evidence="1" id="KW-0472">Membrane</keyword>
<keyword evidence="3" id="KW-1185">Reference proteome</keyword>
<evidence type="ECO:0000313" key="3">
    <source>
        <dbReference type="Proteomes" id="UP000198959"/>
    </source>
</evidence>
<keyword evidence="1" id="KW-0812">Transmembrane</keyword>
<keyword evidence="1" id="KW-1133">Transmembrane helix</keyword>
<feature type="transmembrane region" description="Helical" evidence="1">
    <location>
        <begin position="41"/>
        <end position="62"/>
    </location>
</feature>